<dbReference type="GeneID" id="96746642"/>
<dbReference type="EMBL" id="ASQP01000469">
    <property type="protein sequence ID" value="OMI34437.1"/>
    <property type="molecule type" value="Genomic_DNA"/>
</dbReference>
<accession>A0A1R1S873</accession>
<protein>
    <submittedName>
        <fullName evidence="1">Uncharacterized protein</fullName>
    </submittedName>
</protein>
<dbReference type="STRING" id="67365.GCA_001704635_01704"/>
<dbReference type="RefSeq" id="WP_065966562.1">
    <property type="nucleotide sequence ID" value="NZ_ASQP01000469.1"/>
</dbReference>
<comment type="caution">
    <text evidence="1">The sequence shown here is derived from an EMBL/GenBank/DDBJ whole genome shotgun (WGS) entry which is preliminary data.</text>
</comment>
<dbReference type="Proteomes" id="UP000186168">
    <property type="component" value="Unassembled WGS sequence"/>
</dbReference>
<reference evidence="1 2" key="1">
    <citation type="submission" date="2013-05" db="EMBL/GenBank/DDBJ databases">
        <title>Genome sequence of Streptomyces sparsogenes DSM 40356.</title>
        <authorList>
            <person name="Coyne S."/>
            <person name="Seebeck F.P."/>
        </authorList>
    </citation>
    <scope>NUCLEOTIDE SEQUENCE [LARGE SCALE GENOMIC DNA]</scope>
    <source>
        <strain evidence="1 2">DSM 40356</strain>
    </source>
</reference>
<name>A0A1R1S873_9ACTN</name>
<proteinExistence type="predicted"/>
<keyword evidence="2" id="KW-1185">Reference proteome</keyword>
<organism evidence="1 2">
    <name type="scientific">Streptomyces sparsogenes DSM 40356</name>
    <dbReference type="NCBI Taxonomy" id="1331668"/>
    <lineage>
        <taxon>Bacteria</taxon>
        <taxon>Bacillati</taxon>
        <taxon>Actinomycetota</taxon>
        <taxon>Actinomycetes</taxon>
        <taxon>Kitasatosporales</taxon>
        <taxon>Streptomycetaceae</taxon>
        <taxon>Streptomyces</taxon>
    </lineage>
</organism>
<gene>
    <name evidence="1" type="ORF">SPAR_36676</name>
</gene>
<dbReference type="AlphaFoldDB" id="A0A1R1S873"/>
<evidence type="ECO:0000313" key="1">
    <source>
        <dbReference type="EMBL" id="OMI34437.1"/>
    </source>
</evidence>
<sequence length="97" mass="11210">MDRIVIDQAKIQIDDSLKVKPGSEFPRPLDWWQRIVPCWLDASEDEHGHIVITPNGHRADGHVYELTPAVIRREMKAAMRFLGERRFLDFTDAIVTA</sequence>
<evidence type="ECO:0000313" key="2">
    <source>
        <dbReference type="Proteomes" id="UP000186168"/>
    </source>
</evidence>